<evidence type="ECO:0000256" key="9">
    <source>
        <dbReference type="SAM" id="Phobius"/>
    </source>
</evidence>
<evidence type="ECO:0000256" key="1">
    <source>
        <dbReference type="ARBA" id="ARBA00004651"/>
    </source>
</evidence>
<evidence type="ECO:0000256" key="4">
    <source>
        <dbReference type="ARBA" id="ARBA00022475"/>
    </source>
</evidence>
<sequence length="458" mass="52744">MVASWMFAATRQFDPFMFVMVMGVGISANILYSFPYPARWLRICSYIMFAITCLIFIAVQALQLLHLIVYIKEKSFREYFNDFFRNMKHNLFWGTYPMGLVTIINFLATLSKEYTKSSPMASRNLMIFVYVLWWYDLAVCLVTAWGISFLIWHDYYSLEGIGNYPSYNIRMASENMKSILLLDIIPLVVVASSCGTFTMSEIFGITFNRNIQLITLIICALTWLHAIIFVFILITIYFWSLYINKIPPMTQVFTLFLLLGPMGQGSFGVLLLSDNIKEYVGKYYPTDNITREEEILTIVVPWCFKVLGMISAMALLAMGYFFTVISIVSILSYYNERETENETGKVRRVYTFHKGFWGMTFPMGTMSLGNEELYVQYNQYVPLYAFRVLATIYGGICVCWTILCLSCTLYEYTKKALHAAHKSSLFSEAGTEKTFTSPYNSTESVEESNSALDFTRLA</sequence>
<evidence type="ECO:0000256" key="6">
    <source>
        <dbReference type="ARBA" id="ARBA00022989"/>
    </source>
</evidence>
<accession>A0AA35IUK5</accession>
<dbReference type="PANTHER" id="PTHR31686">
    <property type="match status" value="1"/>
</dbReference>
<evidence type="ECO:0000256" key="3">
    <source>
        <dbReference type="ARBA" id="ARBA00022448"/>
    </source>
</evidence>
<keyword evidence="6 9" id="KW-1133">Transmembrane helix</keyword>
<keyword evidence="11" id="KW-1185">Reference proteome</keyword>
<evidence type="ECO:0000313" key="10">
    <source>
        <dbReference type="EMBL" id="CAI4036787.1"/>
    </source>
</evidence>
<feature type="transmembrane region" description="Helical" evidence="9">
    <location>
        <begin position="91"/>
        <end position="110"/>
    </location>
</feature>
<evidence type="ECO:0000256" key="8">
    <source>
        <dbReference type="SAM" id="MobiDB-lite"/>
    </source>
</evidence>
<dbReference type="PANTHER" id="PTHR31686:SF1">
    <property type="entry name" value="SULFITE EFFLUX PUMP SSU1"/>
    <property type="match status" value="1"/>
</dbReference>
<dbReference type="GeneID" id="80921712"/>
<keyword evidence="7 9" id="KW-0472">Membrane</keyword>
<feature type="transmembrane region" description="Helical" evidence="9">
    <location>
        <begin position="179"/>
        <end position="199"/>
    </location>
</feature>
<evidence type="ECO:0000256" key="5">
    <source>
        <dbReference type="ARBA" id="ARBA00022692"/>
    </source>
</evidence>
<dbReference type="RefSeq" id="XP_056079905.1">
    <property type="nucleotide sequence ID" value="XM_056226159.1"/>
</dbReference>
<name>A0AA35IUK5_SACMI</name>
<reference evidence="10" key="1">
    <citation type="submission" date="2022-10" db="EMBL/GenBank/DDBJ databases">
        <authorList>
            <person name="Byrne P K."/>
        </authorList>
    </citation>
    <scope>NUCLEOTIDE SEQUENCE</scope>
    <source>
        <strain evidence="10">IFO1815</strain>
    </source>
</reference>
<dbReference type="AlphaFoldDB" id="A0AA35IUK5"/>
<feature type="region of interest" description="Disordered" evidence="8">
    <location>
        <begin position="437"/>
        <end position="458"/>
    </location>
</feature>
<dbReference type="InterPro" id="IPR038665">
    <property type="entry name" value="Voltage-dep_anion_channel_sf"/>
</dbReference>
<dbReference type="Pfam" id="PF03595">
    <property type="entry name" value="SLAC1"/>
    <property type="match status" value="1"/>
</dbReference>
<organism evidence="10 11">
    <name type="scientific">Saccharomyces mikatae IFO 1815</name>
    <dbReference type="NCBI Taxonomy" id="226126"/>
    <lineage>
        <taxon>Eukaryota</taxon>
        <taxon>Fungi</taxon>
        <taxon>Dikarya</taxon>
        <taxon>Ascomycota</taxon>
        <taxon>Saccharomycotina</taxon>
        <taxon>Saccharomycetes</taxon>
        <taxon>Saccharomycetales</taxon>
        <taxon>Saccharomycetaceae</taxon>
        <taxon>Saccharomyces</taxon>
    </lineage>
</organism>
<keyword evidence="4" id="KW-1003">Cell membrane</keyword>
<dbReference type="GO" id="GO:0000319">
    <property type="term" value="F:sulfite transmembrane transporter activity"/>
    <property type="evidence" value="ECO:0007669"/>
    <property type="project" value="TreeGrafter"/>
</dbReference>
<dbReference type="GO" id="GO:0005886">
    <property type="term" value="C:plasma membrane"/>
    <property type="evidence" value="ECO:0007669"/>
    <property type="project" value="UniProtKB-SubCell"/>
</dbReference>
<feature type="compositionally biased region" description="Polar residues" evidence="8">
    <location>
        <begin position="437"/>
        <end position="452"/>
    </location>
</feature>
<evidence type="ECO:0000256" key="7">
    <source>
        <dbReference type="ARBA" id="ARBA00023136"/>
    </source>
</evidence>
<dbReference type="InterPro" id="IPR004695">
    <property type="entry name" value="SLAC1/Mae1/Ssu1/TehA"/>
</dbReference>
<dbReference type="Proteomes" id="UP001161438">
    <property type="component" value="Chromosome 16"/>
</dbReference>
<gene>
    <name evidence="10" type="primary">SMKI16G0870</name>
    <name evidence="10" type="ORF">SMKI_16G0870</name>
</gene>
<feature type="transmembrane region" description="Helical" evidence="9">
    <location>
        <begin position="384"/>
        <end position="405"/>
    </location>
</feature>
<feature type="transmembrane region" description="Helical" evidence="9">
    <location>
        <begin position="131"/>
        <end position="152"/>
    </location>
</feature>
<keyword evidence="5 9" id="KW-0812">Transmembrane</keyword>
<proteinExistence type="inferred from homology"/>
<evidence type="ECO:0000313" key="11">
    <source>
        <dbReference type="Proteomes" id="UP001161438"/>
    </source>
</evidence>
<dbReference type="EMBL" id="OX365772">
    <property type="protein sequence ID" value="CAI4036787.1"/>
    <property type="molecule type" value="Genomic_DNA"/>
</dbReference>
<feature type="transmembrane region" description="Helical" evidence="9">
    <location>
        <begin position="46"/>
        <end position="71"/>
    </location>
</feature>
<comment type="subcellular location">
    <subcellularLocation>
        <location evidence="1">Cell membrane</location>
        <topology evidence="1">Multi-pass membrane protein</topology>
    </subcellularLocation>
</comment>
<evidence type="ECO:0000256" key="2">
    <source>
        <dbReference type="ARBA" id="ARBA00008566"/>
    </source>
</evidence>
<evidence type="ECO:0008006" key="12">
    <source>
        <dbReference type="Google" id="ProtNLM"/>
    </source>
</evidence>
<feature type="transmembrane region" description="Helical" evidence="9">
    <location>
        <begin position="15"/>
        <end position="34"/>
    </location>
</feature>
<dbReference type="Gene3D" id="1.50.10.150">
    <property type="entry name" value="Voltage-dependent anion channel"/>
    <property type="match status" value="1"/>
</dbReference>
<feature type="transmembrane region" description="Helical" evidence="9">
    <location>
        <begin position="314"/>
        <end position="334"/>
    </location>
</feature>
<dbReference type="InterPro" id="IPR051629">
    <property type="entry name" value="Sulfite_efflux_TDT"/>
</dbReference>
<feature type="transmembrane region" description="Helical" evidence="9">
    <location>
        <begin position="252"/>
        <end position="272"/>
    </location>
</feature>
<keyword evidence="3" id="KW-0813">Transport</keyword>
<feature type="transmembrane region" description="Helical" evidence="9">
    <location>
        <begin position="211"/>
        <end position="240"/>
    </location>
</feature>
<comment type="similarity">
    <text evidence="2">Belongs to the tellurite-resistance/dicarboxylate transporter (TDT) family.</text>
</comment>
<protein>
    <recommendedName>
        <fullName evidence="12">Sulfite efflux pump SSU1</fullName>
    </recommendedName>
</protein>
<dbReference type="CDD" id="cd09318">
    <property type="entry name" value="TDT_SSU1"/>
    <property type="match status" value="1"/>
</dbReference>